<dbReference type="AlphaFoldDB" id="A0A4V2NI10"/>
<sequence length="236" mass="25304">MILISEIFEDNEFIPNDFSVKPKSARPVCLISLFPICEVRVVVGFKLITLSTSKSGLANKLSIVPFKLILFADAFGVEIIELQSALPVSLSIVPFLIIAVTLTLSLTNLTVKSSCASFGSVFEFKVVVFFISVSISCAVRFARISSSFWVSLFAFVLNPVNVPVLETAVEPAFKTFALAVQAIVPASSSAAPLVNVTVISWPPIATITVCGNGVYAETLSASVNAFVALIEFLPLY</sequence>
<keyword evidence="2" id="KW-1185">Reference proteome</keyword>
<accession>A0A4V2NI10</accession>
<dbReference type="RefSeq" id="WP_131599271.1">
    <property type="nucleotide sequence ID" value="NZ_PSZO01000014.1"/>
</dbReference>
<reference evidence="1 2" key="1">
    <citation type="submission" date="2018-02" db="EMBL/GenBank/DDBJ databases">
        <title>Mycoplasma marinum and Mycoplasma todarodis sp. nov., moderately halophilic and psychrotolerant mycoplasmas isolated from cephalopods.</title>
        <authorList>
            <person name="Viver T."/>
        </authorList>
    </citation>
    <scope>NUCLEOTIDE SEQUENCE [LARGE SCALE GENOMIC DNA]</scope>
    <source>
        <strain evidence="1 2">PE</strain>
    </source>
</reference>
<organism evidence="1 2">
    <name type="scientific">Mycoplasma marinum</name>
    <dbReference type="NCBI Taxonomy" id="1937190"/>
    <lineage>
        <taxon>Bacteria</taxon>
        <taxon>Bacillati</taxon>
        <taxon>Mycoplasmatota</taxon>
        <taxon>Mollicutes</taxon>
        <taxon>Mycoplasmataceae</taxon>
        <taxon>Mycoplasma</taxon>
    </lineage>
</organism>
<evidence type="ECO:0000313" key="2">
    <source>
        <dbReference type="Proteomes" id="UP000294192"/>
    </source>
</evidence>
<dbReference type="EMBL" id="PSZO01000014">
    <property type="protein sequence ID" value="TCG11058.1"/>
    <property type="molecule type" value="Genomic_DNA"/>
</dbReference>
<evidence type="ECO:0000313" key="1">
    <source>
        <dbReference type="EMBL" id="TCG11058.1"/>
    </source>
</evidence>
<gene>
    <name evidence="1" type="ORF">C4B24_03170</name>
</gene>
<dbReference type="Proteomes" id="UP000294192">
    <property type="component" value="Unassembled WGS sequence"/>
</dbReference>
<protein>
    <submittedName>
        <fullName evidence="1">Uncharacterized protein</fullName>
    </submittedName>
</protein>
<comment type="caution">
    <text evidence="1">The sequence shown here is derived from an EMBL/GenBank/DDBJ whole genome shotgun (WGS) entry which is preliminary data.</text>
</comment>
<proteinExistence type="predicted"/>
<name>A0A4V2NI10_9MOLU</name>